<evidence type="ECO:0000256" key="1">
    <source>
        <dbReference type="ARBA" id="ARBA00004651"/>
    </source>
</evidence>
<feature type="transmembrane region" description="Helical" evidence="8">
    <location>
        <begin position="337"/>
        <end position="357"/>
    </location>
</feature>
<keyword evidence="2" id="KW-1003">Cell membrane</keyword>
<proteinExistence type="predicted"/>
<dbReference type="Pfam" id="PF02366">
    <property type="entry name" value="PMT"/>
    <property type="match status" value="1"/>
</dbReference>
<accession>A0A6N6MAC2</accession>
<dbReference type="RefSeq" id="WP_151166873.1">
    <property type="nucleotide sequence ID" value="NZ_WACR01000003.1"/>
</dbReference>
<evidence type="ECO:0000313" key="11">
    <source>
        <dbReference type="Proteomes" id="UP000435357"/>
    </source>
</evidence>
<dbReference type="GO" id="GO:0009103">
    <property type="term" value="P:lipopolysaccharide biosynthetic process"/>
    <property type="evidence" value="ECO:0007669"/>
    <property type="project" value="UniProtKB-ARBA"/>
</dbReference>
<comment type="caution">
    <text evidence="10">The sequence shown here is derived from an EMBL/GenBank/DDBJ whole genome shotgun (WGS) entry which is preliminary data.</text>
</comment>
<dbReference type="PANTHER" id="PTHR33908:SF11">
    <property type="entry name" value="MEMBRANE PROTEIN"/>
    <property type="match status" value="1"/>
</dbReference>
<keyword evidence="11" id="KW-1185">Reference proteome</keyword>
<dbReference type="GO" id="GO:0006493">
    <property type="term" value="P:protein O-linked glycosylation"/>
    <property type="evidence" value="ECO:0007669"/>
    <property type="project" value="InterPro"/>
</dbReference>
<feature type="transmembrane region" description="Helical" evidence="8">
    <location>
        <begin position="143"/>
        <end position="160"/>
    </location>
</feature>
<evidence type="ECO:0000256" key="5">
    <source>
        <dbReference type="ARBA" id="ARBA00022692"/>
    </source>
</evidence>
<dbReference type="OrthoDB" id="1097666at2"/>
<evidence type="ECO:0000256" key="6">
    <source>
        <dbReference type="ARBA" id="ARBA00022989"/>
    </source>
</evidence>
<dbReference type="InterPro" id="IPR050297">
    <property type="entry name" value="LipidA_mod_glycosyltrf_83"/>
</dbReference>
<keyword evidence="4 10" id="KW-0808">Transferase</keyword>
<dbReference type="InterPro" id="IPR003342">
    <property type="entry name" value="ArnT-like_N"/>
</dbReference>
<dbReference type="AlphaFoldDB" id="A0A6N6MAC2"/>
<evidence type="ECO:0000256" key="7">
    <source>
        <dbReference type="ARBA" id="ARBA00023136"/>
    </source>
</evidence>
<evidence type="ECO:0000256" key="2">
    <source>
        <dbReference type="ARBA" id="ARBA00022475"/>
    </source>
</evidence>
<name>A0A6N6MAC2_9FLAO</name>
<dbReference type="PANTHER" id="PTHR33908">
    <property type="entry name" value="MANNOSYLTRANSFERASE YKCB-RELATED"/>
    <property type="match status" value="1"/>
</dbReference>
<protein>
    <submittedName>
        <fullName evidence="10">Phospholipid carrier-dependent glycosyltransferase</fullName>
    </submittedName>
</protein>
<dbReference type="GO" id="GO:0000030">
    <property type="term" value="F:mannosyltransferase activity"/>
    <property type="evidence" value="ECO:0007669"/>
    <property type="project" value="InterPro"/>
</dbReference>
<evidence type="ECO:0000256" key="8">
    <source>
        <dbReference type="SAM" id="Phobius"/>
    </source>
</evidence>
<keyword evidence="3" id="KW-0328">Glycosyltransferase</keyword>
<evidence type="ECO:0000256" key="3">
    <source>
        <dbReference type="ARBA" id="ARBA00022676"/>
    </source>
</evidence>
<keyword evidence="7 8" id="KW-0472">Membrane</keyword>
<gene>
    <name evidence="10" type="ORF">F3059_04395</name>
</gene>
<feature type="transmembrane region" description="Helical" evidence="8">
    <location>
        <begin position="287"/>
        <end position="305"/>
    </location>
</feature>
<dbReference type="GO" id="GO:0005886">
    <property type="term" value="C:plasma membrane"/>
    <property type="evidence" value="ECO:0007669"/>
    <property type="project" value="UniProtKB-SubCell"/>
</dbReference>
<feature type="transmembrane region" description="Helical" evidence="8">
    <location>
        <begin position="91"/>
        <end position="108"/>
    </location>
</feature>
<feature type="domain" description="ArnT-like N-terminal" evidence="9">
    <location>
        <begin position="84"/>
        <end position="202"/>
    </location>
</feature>
<organism evidence="10 11">
    <name type="scientific">Salibacter halophilus</name>
    <dbReference type="NCBI Taxonomy" id="1803916"/>
    <lineage>
        <taxon>Bacteria</taxon>
        <taxon>Pseudomonadati</taxon>
        <taxon>Bacteroidota</taxon>
        <taxon>Flavobacteriia</taxon>
        <taxon>Flavobacteriales</taxon>
        <taxon>Salibacteraceae</taxon>
        <taxon>Salibacter</taxon>
    </lineage>
</organism>
<evidence type="ECO:0000313" key="10">
    <source>
        <dbReference type="EMBL" id="KAB1065200.1"/>
    </source>
</evidence>
<comment type="subcellular location">
    <subcellularLocation>
        <location evidence="1">Cell membrane</location>
        <topology evidence="1">Multi-pass membrane protein</topology>
    </subcellularLocation>
</comment>
<feature type="transmembrane region" description="Helical" evidence="8">
    <location>
        <begin position="172"/>
        <end position="202"/>
    </location>
</feature>
<dbReference type="Proteomes" id="UP000435357">
    <property type="component" value="Unassembled WGS sequence"/>
</dbReference>
<reference evidence="10 11" key="1">
    <citation type="submission" date="2019-09" db="EMBL/GenBank/DDBJ databases">
        <title>Genomes of Cryomorphaceae.</title>
        <authorList>
            <person name="Bowman J.P."/>
        </authorList>
    </citation>
    <scope>NUCLEOTIDE SEQUENCE [LARGE SCALE GENOMIC DNA]</scope>
    <source>
        <strain evidence="10 11">KCTC 52047</strain>
    </source>
</reference>
<keyword evidence="6 8" id="KW-1133">Transmembrane helix</keyword>
<keyword evidence="5 8" id="KW-0812">Transmembrane</keyword>
<sequence>MKEKTQNNQLLYPVFLVAFLIIYLYVFDSKLDLNGDNASYFILGKALADGLGYVSPVHPDMPPHSHFPIGYPLLIAGLMKMGIKSFVGIKIFNGILLFATGIMSFQLYRKLVSSNNLAFIGSLAIFFNPVLMRQATIIMSEIPFLFFTTLGLFSYVKFIHSETEPWYKRWSFYVMLFSLIYGFYLKTLGFVTIGAVGVSMLVRKNWPQTITAGLVFLGGVGPSFFKSTGGSNYVGQLLAVNPYDKSLGTVGFSDLVDRAVENITKYGTNIIPSTVVPFVQESIKENTFLGGVVGLIILALIVIAIRAIKEKWLMTAFFLFTAFVLVFWPQVWSSSRFMIHLVPLFMFMTFFGLFIAVNKLSQKYIKKEWGIAAVVIVVLLGLPGMQFQNLRAESDYPPQFKQYFRVAEWCKQNTPQDALIIARKPNMFYLFADRHVLKYKFTRDDIALLDDFVENGADYVVLESLGYGSTYQYLLPAIKKHSYAFPRVLNYQNPPTMLFQFNAQAYIQNRNSGSTQNQ</sequence>
<feature type="transmembrane region" description="Helical" evidence="8">
    <location>
        <begin position="312"/>
        <end position="331"/>
    </location>
</feature>
<dbReference type="GO" id="GO:0016763">
    <property type="term" value="F:pentosyltransferase activity"/>
    <property type="evidence" value="ECO:0007669"/>
    <property type="project" value="TreeGrafter"/>
</dbReference>
<evidence type="ECO:0000256" key="4">
    <source>
        <dbReference type="ARBA" id="ARBA00022679"/>
    </source>
</evidence>
<evidence type="ECO:0000259" key="9">
    <source>
        <dbReference type="Pfam" id="PF02366"/>
    </source>
</evidence>
<feature type="transmembrane region" description="Helical" evidence="8">
    <location>
        <begin position="10"/>
        <end position="27"/>
    </location>
</feature>
<feature type="transmembrane region" description="Helical" evidence="8">
    <location>
        <begin position="369"/>
        <end position="387"/>
    </location>
</feature>
<dbReference type="EMBL" id="WACR01000003">
    <property type="protein sequence ID" value="KAB1065200.1"/>
    <property type="molecule type" value="Genomic_DNA"/>
</dbReference>